<dbReference type="NCBIfam" id="TIGR00290">
    <property type="entry name" value="MJ0570_dom"/>
    <property type="match status" value="1"/>
</dbReference>
<reference evidence="2 3" key="1">
    <citation type="submission" date="2016-01" db="EMBL/GenBank/DDBJ databases">
        <title>Genome sequencing of Roseivirga spongicola UST030701-084.</title>
        <authorList>
            <person name="Selvaratnam C."/>
            <person name="Thevarajoo S."/>
            <person name="Goh K.M."/>
            <person name="Ee R."/>
            <person name="Chan K.-G."/>
            <person name="Chong C.S."/>
        </authorList>
    </citation>
    <scope>NUCLEOTIDE SEQUENCE [LARGE SCALE GENOMIC DNA]</scope>
    <source>
        <strain evidence="2 3">UST030701-084</strain>
    </source>
</reference>
<gene>
    <name evidence="2" type="ORF">AWW68_05655</name>
</gene>
<dbReference type="AlphaFoldDB" id="A0A150XHQ1"/>
<dbReference type="InterPro" id="IPR014729">
    <property type="entry name" value="Rossmann-like_a/b/a_fold"/>
</dbReference>
<dbReference type="Proteomes" id="UP000075606">
    <property type="component" value="Unassembled WGS sequence"/>
</dbReference>
<dbReference type="EMBL" id="LRPC01000001">
    <property type="protein sequence ID" value="KYG78251.1"/>
    <property type="molecule type" value="Genomic_DNA"/>
</dbReference>
<proteinExistence type="predicted"/>
<dbReference type="Gene3D" id="3.90.1490.10">
    <property type="entry name" value="putative n-type atp pyrophosphatase, domain 2"/>
    <property type="match status" value="1"/>
</dbReference>
<dbReference type="STRING" id="333140.AWW68_05655"/>
<dbReference type="Pfam" id="PF01902">
    <property type="entry name" value="Diphthami_syn_2"/>
    <property type="match status" value="1"/>
</dbReference>
<dbReference type="InterPro" id="IPR002761">
    <property type="entry name" value="Diphthami_syn_dom"/>
</dbReference>
<dbReference type="RefSeq" id="WP_068217616.1">
    <property type="nucleotide sequence ID" value="NZ_CP139724.1"/>
</dbReference>
<feature type="domain" description="Diphthamide synthase" evidence="1">
    <location>
        <begin position="16"/>
        <end position="219"/>
    </location>
</feature>
<evidence type="ECO:0000313" key="2">
    <source>
        <dbReference type="EMBL" id="KYG78251.1"/>
    </source>
</evidence>
<comment type="caution">
    <text evidence="2">The sequence shown here is derived from an EMBL/GenBank/DDBJ whole genome shotgun (WGS) entry which is preliminary data.</text>
</comment>
<accession>A0A150XHQ1</accession>
<organism evidence="2 3">
    <name type="scientific">Roseivirga spongicola</name>
    <dbReference type="NCBI Taxonomy" id="333140"/>
    <lineage>
        <taxon>Bacteria</taxon>
        <taxon>Pseudomonadati</taxon>
        <taxon>Bacteroidota</taxon>
        <taxon>Cytophagia</taxon>
        <taxon>Cytophagales</taxon>
        <taxon>Roseivirgaceae</taxon>
        <taxon>Roseivirga</taxon>
    </lineage>
</organism>
<keyword evidence="3" id="KW-1185">Reference proteome</keyword>
<name>A0A150XHQ1_9BACT</name>
<sequence>MESRKVNISPLFLCSWSGGKDSYFAFYRALQQGLKPAVLLNTLNEFGERSRSHGIPKELLQQQAESVGLPIEFIQTTWANYEANYIEKLKELKAKYAFSHTVFGDIDIESHRAWEEKVSAAADVKAVLPIWQENRRTLVEAMIDAGMQCLIVSCRKELADAIIGKIITRELLTEFEELGIDPCGENGEYHTFVVNGPLQQFPSTVRFSDYSVHNTYAFLNFLTEPK</sequence>
<protein>
    <recommendedName>
        <fullName evidence="1">Diphthamide synthase domain-containing protein</fullName>
    </recommendedName>
</protein>
<dbReference type="Gene3D" id="3.40.50.620">
    <property type="entry name" value="HUPs"/>
    <property type="match status" value="1"/>
</dbReference>
<evidence type="ECO:0000259" key="1">
    <source>
        <dbReference type="Pfam" id="PF01902"/>
    </source>
</evidence>
<dbReference type="SUPFAM" id="SSF52402">
    <property type="entry name" value="Adenine nucleotide alpha hydrolases-like"/>
    <property type="match status" value="1"/>
</dbReference>
<dbReference type="OrthoDB" id="3572539at2"/>
<evidence type="ECO:0000313" key="3">
    <source>
        <dbReference type="Proteomes" id="UP000075606"/>
    </source>
</evidence>
<dbReference type="CDD" id="cd01994">
    <property type="entry name" value="AANH_PF0828-like"/>
    <property type="match status" value="1"/>
</dbReference>